<evidence type="ECO:0000313" key="3">
    <source>
        <dbReference type="Proteomes" id="UP000247485"/>
    </source>
</evidence>
<protein>
    <submittedName>
        <fullName evidence="2">Uncharacterized protein</fullName>
    </submittedName>
</protein>
<feature type="signal peptide" evidence="1">
    <location>
        <begin position="1"/>
        <end position="22"/>
    </location>
</feature>
<gene>
    <name evidence="2" type="ORF">DET57_10440</name>
</gene>
<dbReference type="InterPro" id="IPR015943">
    <property type="entry name" value="WD40/YVTN_repeat-like_dom_sf"/>
</dbReference>
<sequence>MSGIHFRLFTALLMATATFAQAQETLIKPEDIHRAAVAPAVVELAWSAKQNAVFVSSPDWKDEKKSTVLRLNPQTLETQATISIDVKGFGVALDDENNRLYLTEGFNGSVGIVDTATNRSLGSIKLQDEVNIESAWRKAGMSGERLDFMLAELKRFKISEGYLYKVREARFDAQTGRLFLPGLGYGVDSVLYVVNTRTGKLEKTLPGFGFYAVGIALDEKGRRVFVSNMQGQLMTVNADTLEITSKHEIQADQLLNLVYDGKNDRILGVDQGIDRDKYRNYHLKEAYTRRSSGHRLFALNAQDGKLLTSVETQEVPISLLLDEEKERVYVTNRGGVRVEKGAGSLSVFDSKTLAHLQTLPLLPHPNSLALDSKAHALFVTVKNDGAAAKANTEESVARIPLR</sequence>
<dbReference type="EMBL" id="QJJG01000004">
    <property type="protein sequence ID" value="PXW46982.1"/>
    <property type="molecule type" value="Genomic_DNA"/>
</dbReference>
<proteinExistence type="predicted"/>
<dbReference type="PANTHER" id="PTHR47197">
    <property type="entry name" value="PROTEIN NIRF"/>
    <property type="match status" value="1"/>
</dbReference>
<dbReference type="Proteomes" id="UP000247485">
    <property type="component" value="Unassembled WGS sequence"/>
</dbReference>
<organism evidence="2 3">
    <name type="scientific">Klebsiella oxytoca</name>
    <dbReference type="NCBI Taxonomy" id="571"/>
    <lineage>
        <taxon>Bacteria</taxon>
        <taxon>Pseudomonadati</taxon>
        <taxon>Pseudomonadota</taxon>
        <taxon>Gammaproteobacteria</taxon>
        <taxon>Enterobacterales</taxon>
        <taxon>Enterobacteriaceae</taxon>
        <taxon>Klebsiella/Raoultella group</taxon>
        <taxon>Klebsiella</taxon>
    </lineage>
</organism>
<dbReference type="Gene3D" id="2.130.10.10">
    <property type="entry name" value="YVTN repeat-like/Quinoprotein amine dehydrogenase"/>
    <property type="match status" value="1"/>
</dbReference>
<dbReference type="SUPFAM" id="SSF50974">
    <property type="entry name" value="Nitrous oxide reductase, N-terminal domain"/>
    <property type="match status" value="1"/>
</dbReference>
<dbReference type="InterPro" id="IPR051200">
    <property type="entry name" value="Host-pathogen_enzymatic-act"/>
</dbReference>
<keyword evidence="1" id="KW-0732">Signal</keyword>
<name>A0A318FY79_KLEOX</name>
<feature type="chain" id="PRO_5016320497" evidence="1">
    <location>
        <begin position="23"/>
        <end position="402"/>
    </location>
</feature>
<dbReference type="RefSeq" id="WP_110273148.1">
    <property type="nucleotide sequence ID" value="NZ_QJJG01000004.1"/>
</dbReference>
<accession>A0A318FY79</accession>
<dbReference type="AlphaFoldDB" id="A0A318FY79"/>
<evidence type="ECO:0000313" key="2">
    <source>
        <dbReference type="EMBL" id="PXW46982.1"/>
    </source>
</evidence>
<comment type="caution">
    <text evidence="2">The sequence shown here is derived from an EMBL/GenBank/DDBJ whole genome shotgun (WGS) entry which is preliminary data.</text>
</comment>
<evidence type="ECO:0000256" key="1">
    <source>
        <dbReference type="SAM" id="SignalP"/>
    </source>
</evidence>
<dbReference type="PANTHER" id="PTHR47197:SF3">
    <property type="entry name" value="DIHYDRO-HEME D1 DEHYDROGENASE"/>
    <property type="match status" value="1"/>
</dbReference>
<dbReference type="InterPro" id="IPR011045">
    <property type="entry name" value="N2O_reductase_N"/>
</dbReference>
<reference evidence="2 3" key="1">
    <citation type="submission" date="2018-05" db="EMBL/GenBank/DDBJ databases">
        <title>Freshwater and sediment microbial communities from various areas in North America, analyzing microbe dynamics in response to fracking.</title>
        <authorList>
            <person name="Lamendella R."/>
        </authorList>
    </citation>
    <scope>NUCLEOTIDE SEQUENCE [LARGE SCALE GENOMIC DNA]</scope>
    <source>
        <strain evidence="2 3">67</strain>
    </source>
</reference>